<dbReference type="GO" id="GO:0006388">
    <property type="term" value="P:tRNA splicing, via endonucleolytic cleavage and ligation"/>
    <property type="evidence" value="ECO:0007669"/>
    <property type="project" value="TreeGrafter"/>
</dbReference>
<reference evidence="6" key="1">
    <citation type="submission" date="2013-08" db="EMBL/GenBank/DDBJ databases">
        <authorList>
            <person name="Mendez C."/>
            <person name="Richter M."/>
            <person name="Ferrer M."/>
            <person name="Sanchez J."/>
        </authorList>
    </citation>
    <scope>NUCLEOTIDE SEQUENCE</scope>
</reference>
<dbReference type="EMBL" id="AUZX01014155">
    <property type="protein sequence ID" value="EQD32876.1"/>
    <property type="molecule type" value="Genomic_DNA"/>
</dbReference>
<dbReference type="PANTHER" id="PTHR12684">
    <property type="entry name" value="PUTATIVE PHOSPHOTRANSFERASE"/>
    <property type="match status" value="1"/>
</dbReference>
<protein>
    <submittedName>
        <fullName evidence="6">RNA 2'-phosphotransferase-like protein</fullName>
    </submittedName>
</protein>
<proteinExistence type="inferred from homology"/>
<organism evidence="6">
    <name type="scientific">mine drainage metagenome</name>
    <dbReference type="NCBI Taxonomy" id="410659"/>
    <lineage>
        <taxon>unclassified sequences</taxon>
        <taxon>metagenomes</taxon>
        <taxon>ecological metagenomes</taxon>
    </lineage>
</organism>
<name>T0YC89_9ZZZZ</name>
<comment type="caution">
    <text evidence="6">The sequence shown here is derived from an EMBL/GenBank/DDBJ whole genome shotgun (WGS) entry which is preliminary data.</text>
</comment>
<reference evidence="6" key="2">
    <citation type="journal article" date="2014" name="ISME J.">
        <title>Microbial stratification in low pH oxic and suboxic macroscopic growths along an acid mine drainage.</title>
        <authorList>
            <person name="Mendez-Garcia C."/>
            <person name="Mesa V."/>
            <person name="Sprenger R.R."/>
            <person name="Richter M."/>
            <person name="Diez M.S."/>
            <person name="Solano J."/>
            <person name="Bargiela R."/>
            <person name="Golyshina O.V."/>
            <person name="Manteca A."/>
            <person name="Ramos J.L."/>
            <person name="Gallego J.R."/>
            <person name="Llorente I."/>
            <person name="Martins Dos Santos V.A."/>
            <person name="Jensen O.N."/>
            <person name="Pelaez A.I."/>
            <person name="Sanchez J."/>
            <person name="Ferrer M."/>
        </authorList>
    </citation>
    <scope>NUCLEOTIDE SEQUENCE</scope>
</reference>
<keyword evidence="3" id="KW-0520">NAD</keyword>
<evidence type="ECO:0000256" key="5">
    <source>
        <dbReference type="SAM" id="MobiDB-lite"/>
    </source>
</evidence>
<comment type="function">
    <text evidence="4">Removes the 2'-phosphate from RNA via an intermediate in which the phosphate is ADP-ribosylated by NAD followed by a presumed transesterification to release the RNA and generate ADP-ribose 1''-2''-cyclic phosphate (APPR&gt;P). May function as an ADP-ribosylase.</text>
</comment>
<evidence type="ECO:0000256" key="2">
    <source>
        <dbReference type="ARBA" id="ARBA00022679"/>
    </source>
</evidence>
<evidence type="ECO:0000256" key="1">
    <source>
        <dbReference type="ARBA" id="ARBA00009836"/>
    </source>
</evidence>
<dbReference type="Pfam" id="PF01885">
    <property type="entry name" value="PTS_2-RNA"/>
    <property type="match status" value="1"/>
</dbReference>
<dbReference type="InterPro" id="IPR042081">
    <property type="entry name" value="RNA_2'-PTrans_C"/>
</dbReference>
<dbReference type="GO" id="GO:0000215">
    <property type="term" value="F:tRNA 2'-phosphotransferase activity"/>
    <property type="evidence" value="ECO:0007669"/>
    <property type="project" value="TreeGrafter"/>
</dbReference>
<dbReference type="InterPro" id="IPR042080">
    <property type="entry name" value="RNA_2'-PTrans_N"/>
</dbReference>
<sequence>MEEQDLRSCREDGAFRGEICPMCGDEGRGLMHPDEIEGISRILAGMLRHFPENYGVRMDPHGWVKIYTIVPAIRTQKRRYGWITPFHIIALATTDHRQRYQVNEKDEIRATYGHTITVDLSDLPDEDIPEIVYYQSTPEEYEFIMETGISPSDKTYVHLSSTYRKAYVSGLFHVDNPLILDVDTAKYVESGGRIMKASHEVYLSKQIPPEFLKKSDAEEIKLTSDEESDIKRVKQKRESRLKEQQD</sequence>
<dbReference type="PANTHER" id="PTHR12684:SF2">
    <property type="entry name" value="TRNA 2'-PHOSPHOTRANSFERASE 1"/>
    <property type="match status" value="1"/>
</dbReference>
<dbReference type="GO" id="GO:0003950">
    <property type="term" value="F:NAD+ poly-ADP-ribosyltransferase activity"/>
    <property type="evidence" value="ECO:0007669"/>
    <property type="project" value="InterPro"/>
</dbReference>
<feature type="region of interest" description="Disordered" evidence="5">
    <location>
        <begin position="223"/>
        <end position="246"/>
    </location>
</feature>
<dbReference type="Gene3D" id="1.10.10.970">
    <property type="entry name" value="RNA 2'-phosphotransferase, Tpt1/KptA family, N-terminal domain"/>
    <property type="match status" value="1"/>
</dbReference>
<dbReference type="AlphaFoldDB" id="T0YC89"/>
<dbReference type="Gene3D" id="3.20.170.30">
    <property type="match status" value="1"/>
</dbReference>
<accession>T0YC89</accession>
<dbReference type="InterPro" id="IPR022928">
    <property type="entry name" value="RNA_2'-PTrans_KptA"/>
</dbReference>
<comment type="similarity">
    <text evidence="1">Belongs to the KptA/TPT1 family.</text>
</comment>
<keyword evidence="2 6" id="KW-0808">Transferase</keyword>
<gene>
    <name evidence="6" type="ORF">B1A_19183</name>
</gene>
<dbReference type="InterPro" id="IPR002745">
    <property type="entry name" value="Ptrans_KptA/Tpt1"/>
</dbReference>
<evidence type="ECO:0000256" key="4">
    <source>
        <dbReference type="ARBA" id="ARBA00025212"/>
    </source>
</evidence>
<evidence type="ECO:0000256" key="3">
    <source>
        <dbReference type="ARBA" id="ARBA00023027"/>
    </source>
</evidence>
<dbReference type="HAMAP" id="MF_00299">
    <property type="entry name" value="KptA"/>
    <property type="match status" value="1"/>
</dbReference>
<evidence type="ECO:0000313" key="6">
    <source>
        <dbReference type="EMBL" id="EQD32876.1"/>
    </source>
</evidence>
<dbReference type="SUPFAM" id="SSF56399">
    <property type="entry name" value="ADP-ribosylation"/>
    <property type="match status" value="1"/>
</dbReference>